<keyword evidence="4" id="KW-0934">Plastid</keyword>
<protein>
    <recommendedName>
        <fullName evidence="15">phytol kinase</fullName>
        <ecNumber evidence="15">2.7.1.182</ecNumber>
    </recommendedName>
</protein>
<dbReference type="Gene3D" id="6.10.140.2220">
    <property type="match status" value="1"/>
</dbReference>
<keyword evidence="21" id="KW-1185">Reference proteome</keyword>
<keyword evidence="3" id="KW-0150">Chloroplast</keyword>
<dbReference type="EC" id="2.7.1.182" evidence="15"/>
<sequence>MESEGRTKNTTLDAKAFQRDMAVLAAATTPLLAAYKAGKQPNAALLSRFKDAAVSILLSTRGPCKNEGDRAATAILRSKLLTPLLQLHAYLLRDDRGDYRESSPAVVSLVVLGSILFRCLQLSGAPADVIAAAQQLAIKLLRMGTLRCYCRILNALLDSPAQPSQRKQKQKQQRGAAAHAAGRSSGGAAADSQSTMDIEALRLLRRMETTDHVLSTFVEFIDGCACLAGCDDDLLETYASRLEPGAATASAAGAAASDGGSNSCGGGGGSVQQLRAILASEVHATQTLEHLTRAVVRRIALYERRPKTVTADSSHFPATHMRCASQAIFRCARACITFSPLLVCGSLPPVEGLQISPSSFDLLRGPCLQFMLVAQAVRALAAAGYGSGIGGMYGMPYELAERLPVLGRPPGPVVDGSLGLPVDLVPLLHAGTNSTDAGAVPVRQPGGMHLYEQVFLAFLQAVEAALILFDPEYGDCGGGAGDVGGGGVTAGGALADASGSLGAIGAVSGRQVTHEATSRESYLTAGCRTWADDLPYWSFVTGPQATYELCMRIADLAVASGGDVAAATAAAAAGPSRRRQGSPPPVALREDAAWFVGARALVAARALWLDPLAAWARTRAGTLGGGDAAAPPPLPVEWWRAVAGVLRVREPMRMLRVEMSLPIVRVPQLLDDMLGFLPGALLQQPQGAPDPAPHTHARAPPALAVALSAGLLPAVEACLRRAASSDELLLSATKALLPAFLQPHNHHPMPGAFLGHLLAFGEPRQVASLVGTIGKLLHRCVEAFEKAVAAAAAAAPPPPGGRVQNTCRGVQLAEQRMSEVCLLLRAVIPDPSAGPYQARAAAEGGDGAAAAAAAAAASPACRRVQRMASYTVYHWLPALGRESLARRWPPAAGTAVWTGELQVLFWAPAVLAAAAAAAVTPSPVASSQKLEFYVAAPDAAVGVRAAAATAGGVVLSPGSWPAQVFRDMGLLEVLKLAVWLLVTREMPSKPEILPILVDALLAAALVLPQELQAALGQQEEAGGGAAAAAAARDGRRDAAPPAAEGRRRSSNSGANDSSRSKSGSGGGGGDGSCVVIDLVDEVDLQETQGCGAAGVPEVAIRGGGGGGDGSGSSVSGAAGVCVGEHCATDADAAADADDRRRGRAVAAAAAADGPCWNIDLLVELAVLSHQWRVPILGLYISHVIIALRALRAGDSETALTILANTATSRRDAFTKSSRAWLLPPEEAAGEGLLSSFQEEGQQLPRRCANPRCANLEGPSEAALQLSACSGCRTVSYCCRGCQQQHWRAGHRVACAWGRARERELAA</sequence>
<dbReference type="PANTHER" id="PTHR32523:SF8">
    <property type="entry name" value="DOLICHOL KINASE"/>
    <property type="match status" value="1"/>
</dbReference>
<feature type="region of interest" description="Disordered" evidence="18">
    <location>
        <begin position="1025"/>
        <end position="1069"/>
    </location>
</feature>
<dbReference type="Proteomes" id="UP001165080">
    <property type="component" value="Unassembled WGS sequence"/>
</dbReference>
<evidence type="ECO:0000256" key="16">
    <source>
        <dbReference type="ARBA" id="ARBA00048889"/>
    </source>
</evidence>
<organism evidence="20 21">
    <name type="scientific">Pleodorina starrii</name>
    <dbReference type="NCBI Taxonomy" id="330485"/>
    <lineage>
        <taxon>Eukaryota</taxon>
        <taxon>Viridiplantae</taxon>
        <taxon>Chlorophyta</taxon>
        <taxon>core chlorophytes</taxon>
        <taxon>Chlorophyceae</taxon>
        <taxon>CS clade</taxon>
        <taxon>Chlamydomonadales</taxon>
        <taxon>Volvocaceae</taxon>
        <taxon>Pleodorina</taxon>
    </lineage>
</organism>
<dbReference type="Pfam" id="PF01753">
    <property type="entry name" value="zf-MYND"/>
    <property type="match status" value="1"/>
</dbReference>
<evidence type="ECO:0000256" key="3">
    <source>
        <dbReference type="ARBA" id="ARBA00022528"/>
    </source>
</evidence>
<keyword evidence="5" id="KW-0808">Transferase</keyword>
<dbReference type="InterPro" id="IPR002893">
    <property type="entry name" value="Znf_MYND"/>
</dbReference>
<name>A0A9W6BZG8_9CHLO</name>
<feature type="domain" description="MYND-type" evidence="19">
    <location>
        <begin position="1249"/>
        <end position="1294"/>
    </location>
</feature>
<evidence type="ECO:0000256" key="1">
    <source>
        <dbReference type="ARBA" id="ARBA00004508"/>
    </source>
</evidence>
<dbReference type="GO" id="GO:0009507">
    <property type="term" value="C:chloroplast"/>
    <property type="evidence" value="ECO:0007669"/>
    <property type="project" value="UniProtKB-SubCell"/>
</dbReference>
<evidence type="ECO:0000256" key="11">
    <source>
        <dbReference type="ARBA" id="ARBA00022946"/>
    </source>
</evidence>
<gene>
    <name evidence="20" type="primary">PLEST002126</name>
    <name evidence="20" type="ORF">PLESTB_001604500</name>
</gene>
<keyword evidence="11" id="KW-0809">Transit peptide</keyword>
<feature type="region of interest" description="Disordered" evidence="18">
    <location>
        <begin position="161"/>
        <end position="193"/>
    </location>
</feature>
<dbReference type="InterPro" id="IPR039606">
    <property type="entry name" value="Phytol/farnesol_kinase"/>
</dbReference>
<accession>A0A9W6BZG8</accession>
<comment type="caution">
    <text evidence="20">The sequence shown here is derived from an EMBL/GenBank/DDBJ whole genome shotgun (WGS) entry which is preliminary data.</text>
</comment>
<dbReference type="SUPFAM" id="SSF144232">
    <property type="entry name" value="HIT/MYND zinc finger-like"/>
    <property type="match status" value="1"/>
</dbReference>
<dbReference type="GO" id="GO:0008270">
    <property type="term" value="F:zinc ion binding"/>
    <property type="evidence" value="ECO:0007669"/>
    <property type="project" value="UniProtKB-KW"/>
</dbReference>
<keyword evidence="12" id="KW-1133">Transmembrane helix</keyword>
<keyword evidence="6" id="KW-0812">Transmembrane</keyword>
<evidence type="ECO:0000256" key="4">
    <source>
        <dbReference type="ARBA" id="ARBA00022640"/>
    </source>
</evidence>
<evidence type="ECO:0000256" key="2">
    <source>
        <dbReference type="ARBA" id="ARBA00010794"/>
    </source>
</evidence>
<evidence type="ECO:0000259" key="19">
    <source>
        <dbReference type="PROSITE" id="PS50865"/>
    </source>
</evidence>
<keyword evidence="7" id="KW-0479">Metal-binding</keyword>
<keyword evidence="10" id="KW-0862">Zinc</keyword>
<dbReference type="PANTHER" id="PTHR32523">
    <property type="entry name" value="PHYTOL KINASE 1, CHLOROPLASTIC"/>
    <property type="match status" value="1"/>
</dbReference>
<dbReference type="EMBL" id="BRXU01000034">
    <property type="protein sequence ID" value="GLC60366.1"/>
    <property type="molecule type" value="Genomic_DNA"/>
</dbReference>
<evidence type="ECO:0000256" key="6">
    <source>
        <dbReference type="ARBA" id="ARBA00022692"/>
    </source>
</evidence>
<proteinExistence type="inferred from homology"/>
<evidence type="ECO:0000256" key="18">
    <source>
        <dbReference type="SAM" id="MobiDB-lite"/>
    </source>
</evidence>
<comment type="similarity">
    <text evidence="2">Belongs to the polyprenol kinase family.</text>
</comment>
<feature type="compositionally biased region" description="Low complexity" evidence="18">
    <location>
        <begin position="1050"/>
        <end position="1062"/>
    </location>
</feature>
<keyword evidence="9" id="KW-0418">Kinase</keyword>
<keyword evidence="8 17" id="KW-0863">Zinc-finger</keyword>
<evidence type="ECO:0000256" key="13">
    <source>
        <dbReference type="ARBA" id="ARBA00023136"/>
    </source>
</evidence>
<evidence type="ECO:0000256" key="12">
    <source>
        <dbReference type="ARBA" id="ARBA00022989"/>
    </source>
</evidence>
<dbReference type="PROSITE" id="PS50865">
    <property type="entry name" value="ZF_MYND_2"/>
    <property type="match status" value="1"/>
</dbReference>
<comment type="subcellular location">
    <subcellularLocation>
        <location evidence="1">Plastid</location>
        <location evidence="1">Chloroplast membrane</location>
        <topology evidence="1">Multi-pass membrane protein</topology>
    </subcellularLocation>
</comment>
<evidence type="ECO:0000256" key="8">
    <source>
        <dbReference type="ARBA" id="ARBA00022771"/>
    </source>
</evidence>
<keyword evidence="13" id="KW-0472">Membrane</keyword>
<evidence type="ECO:0000256" key="14">
    <source>
        <dbReference type="ARBA" id="ARBA00024015"/>
    </source>
</evidence>
<evidence type="ECO:0000256" key="5">
    <source>
        <dbReference type="ARBA" id="ARBA00022679"/>
    </source>
</evidence>
<evidence type="ECO:0000256" key="15">
    <source>
        <dbReference type="ARBA" id="ARBA00039024"/>
    </source>
</evidence>
<evidence type="ECO:0000256" key="7">
    <source>
        <dbReference type="ARBA" id="ARBA00022723"/>
    </source>
</evidence>
<dbReference type="GO" id="GO:0010276">
    <property type="term" value="F:phytol kinase activity"/>
    <property type="evidence" value="ECO:0007669"/>
    <property type="project" value="UniProtKB-EC"/>
</dbReference>
<comment type="catalytic activity">
    <reaction evidence="16">
        <text>phytol + CTP = phytyl phosphate + CDP + H(+)</text>
        <dbReference type="Rhea" id="RHEA:38055"/>
        <dbReference type="ChEBI" id="CHEBI:15378"/>
        <dbReference type="ChEBI" id="CHEBI:17327"/>
        <dbReference type="ChEBI" id="CHEBI:37563"/>
        <dbReference type="ChEBI" id="CHEBI:58069"/>
        <dbReference type="ChEBI" id="CHEBI:75483"/>
        <dbReference type="EC" id="2.7.1.182"/>
    </reaction>
</comment>
<comment type="pathway">
    <text evidence="14">Cofactor biosynthesis; tocopherol biosynthesis.</text>
</comment>
<evidence type="ECO:0000256" key="10">
    <source>
        <dbReference type="ARBA" id="ARBA00022833"/>
    </source>
</evidence>
<evidence type="ECO:0000256" key="9">
    <source>
        <dbReference type="ARBA" id="ARBA00022777"/>
    </source>
</evidence>
<evidence type="ECO:0000313" key="21">
    <source>
        <dbReference type="Proteomes" id="UP001165080"/>
    </source>
</evidence>
<dbReference type="GO" id="GO:0016020">
    <property type="term" value="C:membrane"/>
    <property type="evidence" value="ECO:0007669"/>
    <property type="project" value="UniProtKB-SubCell"/>
</dbReference>
<evidence type="ECO:0000313" key="20">
    <source>
        <dbReference type="EMBL" id="GLC60366.1"/>
    </source>
</evidence>
<evidence type="ECO:0000256" key="17">
    <source>
        <dbReference type="PROSITE-ProRule" id="PRU00134"/>
    </source>
</evidence>
<feature type="compositionally biased region" description="Low complexity" evidence="18">
    <location>
        <begin position="173"/>
        <end position="193"/>
    </location>
</feature>
<reference evidence="20 21" key="1">
    <citation type="journal article" date="2023" name="Commun. Biol.">
        <title>Reorganization of the ancestral sex-determining regions during the evolution of trioecy in Pleodorina starrii.</title>
        <authorList>
            <person name="Takahashi K."/>
            <person name="Suzuki S."/>
            <person name="Kawai-Toyooka H."/>
            <person name="Yamamoto K."/>
            <person name="Hamaji T."/>
            <person name="Ootsuki R."/>
            <person name="Yamaguchi H."/>
            <person name="Kawachi M."/>
            <person name="Higashiyama T."/>
            <person name="Nozaki H."/>
        </authorList>
    </citation>
    <scope>NUCLEOTIDE SEQUENCE [LARGE SCALE GENOMIC DNA]</scope>
    <source>
        <strain evidence="20 21">NIES-4479</strain>
    </source>
</reference>